<evidence type="ECO:0000313" key="3">
    <source>
        <dbReference type="EMBL" id="MFC5813098.1"/>
    </source>
</evidence>
<dbReference type="Pfam" id="PF23571">
    <property type="entry name" value="GH3_M"/>
    <property type="match status" value="1"/>
</dbReference>
<dbReference type="EMBL" id="JBHSNZ010000052">
    <property type="protein sequence ID" value="MFC5813098.1"/>
    <property type="molecule type" value="Genomic_DNA"/>
</dbReference>
<evidence type="ECO:0000259" key="2">
    <source>
        <dbReference type="Pfam" id="PF23572"/>
    </source>
</evidence>
<name>A0ABW1BKA1_9ACTN</name>
<sequence>MTGNTALNQDFLLRTQSALAVQRKICAQPEETVEHVLGDILAVSRDTGFGREHGLARVRSRQEWQHAVPIRSYNELAPYVDRQLSGERRVLTSDDPYAFLRTSGSTGRAKLVPTTDHWRRAYRGPALYAQWGLYFEQIGTEQLTGDEVLDLSWEPGPPRHRLHGFPVYSITERPVSDDPEDWNPPWRSESWFTRDPEASSMTGLLYAKLLRLADHDLRLIVSVNPSKIVLLAETLKENGERLVRDLHDGRGIDAAGDPALAGRLAEAFDRAGGEPLLTDLWPGLSLLVCWNSASAALYRPWLSRLAPGVATLPFSTTGTEGIVTLPMDDHPSAGPLAVDQGHFEFVPWQDLDDGSPLPADSPTLGYDELEPGTDYRLVMSQANGLYRYDVGDVYRVVGAVGAVPRLEFLGRAGFQSSFTGEKLTESDVHTAVIQILGSEPAGHPHFSGIPVWGTPPHYLVAIEWADPYDRLDVQDTARRIDATLQEVNVEYADKRRSGRLRPLQILPLEPGAFHTIAERRFRQGTAGAQIKHHWLQKDSAFLDILRELGLVRACPTGM</sequence>
<accession>A0ABW1BKA1</accession>
<gene>
    <name evidence="3" type="ORF">ACFQGO_37295</name>
</gene>
<comment type="caution">
    <text evidence="3">The sequence shown here is derived from an EMBL/GenBank/DDBJ whole genome shotgun (WGS) entry which is preliminary data.</text>
</comment>
<dbReference type="PANTHER" id="PTHR31901:SF9">
    <property type="entry name" value="GH3 DOMAIN-CONTAINING PROTEIN"/>
    <property type="match status" value="1"/>
</dbReference>
<dbReference type="InterPro" id="IPR020845">
    <property type="entry name" value="AMP-binding_CS"/>
</dbReference>
<feature type="domain" description="GH3 middle" evidence="1">
    <location>
        <begin position="336"/>
        <end position="411"/>
    </location>
</feature>
<organism evidence="3 4">
    <name type="scientific">Streptomyces heilongjiangensis</name>
    <dbReference type="NCBI Taxonomy" id="945052"/>
    <lineage>
        <taxon>Bacteria</taxon>
        <taxon>Bacillati</taxon>
        <taxon>Actinomycetota</taxon>
        <taxon>Actinomycetes</taxon>
        <taxon>Kitasatosporales</taxon>
        <taxon>Streptomycetaceae</taxon>
        <taxon>Streptomyces</taxon>
    </lineage>
</organism>
<protein>
    <submittedName>
        <fullName evidence="3">GH3 auxin-responsive promoter family protein</fullName>
    </submittedName>
</protein>
<dbReference type="InterPro" id="IPR055378">
    <property type="entry name" value="GH3_C"/>
</dbReference>
<keyword evidence="4" id="KW-1185">Reference proteome</keyword>
<evidence type="ECO:0000259" key="1">
    <source>
        <dbReference type="Pfam" id="PF23571"/>
    </source>
</evidence>
<dbReference type="Pfam" id="PF03321">
    <property type="entry name" value="GH3"/>
    <property type="match status" value="1"/>
</dbReference>
<evidence type="ECO:0000313" key="4">
    <source>
        <dbReference type="Proteomes" id="UP001596112"/>
    </source>
</evidence>
<reference evidence="4" key="1">
    <citation type="journal article" date="2019" name="Int. J. Syst. Evol. Microbiol.">
        <title>The Global Catalogue of Microorganisms (GCM) 10K type strain sequencing project: providing services to taxonomists for standard genome sequencing and annotation.</title>
        <authorList>
            <consortium name="The Broad Institute Genomics Platform"/>
            <consortium name="The Broad Institute Genome Sequencing Center for Infectious Disease"/>
            <person name="Wu L."/>
            <person name="Ma J."/>
        </authorList>
    </citation>
    <scope>NUCLEOTIDE SEQUENCE [LARGE SCALE GENOMIC DNA]</scope>
    <source>
        <strain evidence="4">JCM 9918</strain>
    </source>
</reference>
<dbReference type="Pfam" id="PF23572">
    <property type="entry name" value="GH3_C"/>
    <property type="match status" value="1"/>
</dbReference>
<dbReference type="PROSITE" id="PS00455">
    <property type="entry name" value="AMP_BINDING"/>
    <property type="match status" value="1"/>
</dbReference>
<dbReference type="InterPro" id="IPR055377">
    <property type="entry name" value="GH3_M"/>
</dbReference>
<dbReference type="Proteomes" id="UP001596112">
    <property type="component" value="Unassembled WGS sequence"/>
</dbReference>
<dbReference type="RefSeq" id="WP_272173110.1">
    <property type="nucleotide sequence ID" value="NZ_JAQOSL010000080.1"/>
</dbReference>
<feature type="domain" description="GH3 C-terminal" evidence="2">
    <location>
        <begin position="452"/>
        <end position="539"/>
    </location>
</feature>
<proteinExistence type="predicted"/>
<dbReference type="InterPro" id="IPR004993">
    <property type="entry name" value="GH3"/>
</dbReference>
<dbReference type="PANTHER" id="PTHR31901">
    <property type="entry name" value="GH3 DOMAIN-CONTAINING PROTEIN"/>
    <property type="match status" value="1"/>
</dbReference>